<proteinExistence type="inferred from homology"/>
<dbReference type="AlphaFoldDB" id="A0A412TV83"/>
<dbReference type="Proteomes" id="UP000284243">
    <property type="component" value="Unassembled WGS sequence"/>
</dbReference>
<evidence type="ECO:0000256" key="5">
    <source>
        <dbReference type="ARBA" id="ARBA00022729"/>
    </source>
</evidence>
<evidence type="ECO:0000256" key="6">
    <source>
        <dbReference type="ARBA" id="ARBA00023136"/>
    </source>
</evidence>
<dbReference type="SUPFAM" id="SSF56935">
    <property type="entry name" value="Porins"/>
    <property type="match status" value="1"/>
</dbReference>
<organism evidence="9 10">
    <name type="scientific">Odoribacter splanchnicus</name>
    <dbReference type="NCBI Taxonomy" id="28118"/>
    <lineage>
        <taxon>Bacteria</taxon>
        <taxon>Pseudomonadati</taxon>
        <taxon>Bacteroidota</taxon>
        <taxon>Bacteroidia</taxon>
        <taxon>Bacteroidales</taxon>
        <taxon>Odoribacteraceae</taxon>
        <taxon>Odoribacter</taxon>
    </lineage>
</organism>
<evidence type="ECO:0000313" key="10">
    <source>
        <dbReference type="Proteomes" id="UP000284243"/>
    </source>
</evidence>
<protein>
    <recommendedName>
        <fullName evidence="11">Membrane protein involved in aromatic hydrocarbon degradation</fullName>
    </recommendedName>
</protein>
<keyword evidence="3" id="KW-1134">Transmembrane beta strand</keyword>
<comment type="caution">
    <text evidence="9">The sequence shown here is derived from an EMBL/GenBank/DDBJ whole genome shotgun (WGS) entry which is preliminary data.</text>
</comment>
<reference evidence="9 10" key="1">
    <citation type="submission" date="2018-08" db="EMBL/GenBank/DDBJ databases">
        <title>A genome reference for cultivated species of the human gut microbiota.</title>
        <authorList>
            <person name="Zou Y."/>
            <person name="Xue W."/>
            <person name="Luo G."/>
        </authorList>
    </citation>
    <scope>NUCLEOTIDE SEQUENCE [LARGE SCALE GENOMIC DNA]</scope>
    <source>
        <strain evidence="9 10">AF16-14</strain>
    </source>
</reference>
<evidence type="ECO:0000256" key="2">
    <source>
        <dbReference type="ARBA" id="ARBA00008163"/>
    </source>
</evidence>
<accession>A0A412TV83</accession>
<comment type="subcellular location">
    <subcellularLocation>
        <location evidence="1">Cell outer membrane</location>
        <topology evidence="1">Multi-pass membrane protein</topology>
    </subcellularLocation>
</comment>
<gene>
    <name evidence="9" type="ORF">DWW57_04465</name>
</gene>
<evidence type="ECO:0000256" key="4">
    <source>
        <dbReference type="ARBA" id="ARBA00022692"/>
    </source>
</evidence>
<dbReference type="Pfam" id="PF03349">
    <property type="entry name" value="Toluene_X"/>
    <property type="match status" value="1"/>
</dbReference>
<dbReference type="Gene3D" id="2.40.160.60">
    <property type="entry name" value="Outer membrane protein transport protein (OMPP1/FadL/TodX)"/>
    <property type="match status" value="1"/>
</dbReference>
<evidence type="ECO:0000256" key="3">
    <source>
        <dbReference type="ARBA" id="ARBA00022452"/>
    </source>
</evidence>
<keyword evidence="6" id="KW-0472">Membrane</keyword>
<dbReference type="GO" id="GO:0015483">
    <property type="term" value="F:long-chain fatty acid transporting porin activity"/>
    <property type="evidence" value="ECO:0007669"/>
    <property type="project" value="TreeGrafter"/>
</dbReference>
<name>A0A412TV83_9BACT</name>
<keyword evidence="7" id="KW-0998">Cell outer membrane</keyword>
<evidence type="ECO:0000256" key="8">
    <source>
        <dbReference type="SAM" id="SignalP"/>
    </source>
</evidence>
<evidence type="ECO:0000256" key="7">
    <source>
        <dbReference type="ARBA" id="ARBA00023237"/>
    </source>
</evidence>
<keyword evidence="4" id="KW-0812">Transmembrane</keyword>
<dbReference type="PANTHER" id="PTHR35093">
    <property type="entry name" value="OUTER MEMBRANE PROTEIN NMB0088-RELATED"/>
    <property type="match status" value="1"/>
</dbReference>
<dbReference type="RefSeq" id="WP_046404967.1">
    <property type="nucleotide sequence ID" value="NZ_JADNIQ010000003.1"/>
</dbReference>
<evidence type="ECO:0000256" key="1">
    <source>
        <dbReference type="ARBA" id="ARBA00004571"/>
    </source>
</evidence>
<evidence type="ECO:0000313" key="9">
    <source>
        <dbReference type="EMBL" id="RGU57752.1"/>
    </source>
</evidence>
<dbReference type="EMBL" id="QRYC01000004">
    <property type="protein sequence ID" value="RGU57752.1"/>
    <property type="molecule type" value="Genomic_DNA"/>
</dbReference>
<evidence type="ECO:0008006" key="11">
    <source>
        <dbReference type="Google" id="ProtNLM"/>
    </source>
</evidence>
<dbReference type="PANTHER" id="PTHR35093:SF8">
    <property type="entry name" value="OUTER MEMBRANE PROTEIN NMB0088-RELATED"/>
    <property type="match status" value="1"/>
</dbReference>
<keyword evidence="5 8" id="KW-0732">Signal</keyword>
<dbReference type="GO" id="GO:0009279">
    <property type="term" value="C:cell outer membrane"/>
    <property type="evidence" value="ECO:0007669"/>
    <property type="project" value="UniProtKB-SubCell"/>
</dbReference>
<dbReference type="InterPro" id="IPR005017">
    <property type="entry name" value="OMPP1/FadL/TodX"/>
</dbReference>
<comment type="similarity">
    <text evidence="2">Belongs to the OmpP1/FadL family.</text>
</comment>
<feature type="signal peptide" evidence="8">
    <location>
        <begin position="1"/>
        <end position="19"/>
    </location>
</feature>
<feature type="chain" id="PRO_5019576017" description="Membrane protein involved in aromatic hydrocarbon degradation" evidence="8">
    <location>
        <begin position="20"/>
        <end position="496"/>
    </location>
</feature>
<sequence length="496" mass="56405">MKKVIILSVLLGFTFASQAQTFEDAVQFSRTQNWGTARSAGMAGAFGALGGDLSTLSSNPAGIGVFRKSEISITPSLNFANTKATDYSPKDNSFQLGDLGAVFAFYSPNFDWKGINFGINYTNLNNFNRKTDQVIWNSSTSLLDVLAASSGDYPSDELNSFSSYLAYQCYLINRNEDEEDPNFGYYHSILHNGEIVAQTKRMKEDGNQGEYAFSFGTNYKDKLYLGLTIGIQSIWYKMHSGYTEAPPENSPSGLDYYTYYEYKKMNGVGTNLKFGVIYRPIPEIRLGAAIHTPTWYNMNYSMATSIYSSFYTSQDPSNGREGYEFDFYSPDYSIDFNMRTPWRAMLSMATVLNQKAIVSVDYEYVNYQNANISEIEDDYDGSMEQTTNQDIEDYLRATHNFRVGAEYRFNSLFSLRAGYAFWDSPYHNETHKNYNRIQAFTAGAGLNFGMFYCDAAFIHKFSENETVFYSYYDIQAEPVKNKYLSNEARITLGIRF</sequence>